<dbReference type="Proteomes" id="UP001595914">
    <property type="component" value="Unassembled WGS sequence"/>
</dbReference>
<dbReference type="EMBL" id="JBHSFO010000014">
    <property type="protein sequence ID" value="MFC4605826.1"/>
    <property type="molecule type" value="Genomic_DNA"/>
</dbReference>
<feature type="compositionally biased region" description="Polar residues" evidence="1">
    <location>
        <begin position="312"/>
        <end position="328"/>
    </location>
</feature>
<evidence type="ECO:0000313" key="2">
    <source>
        <dbReference type="EMBL" id="MFC4605826.1"/>
    </source>
</evidence>
<sequence length="372" mass="38647">MSTPGDYTDTDLAEYESELNAIATDPNLTVEEKLDAISDAAGDELDEIFSADDATATAPEETPVTDPTTTIDDRLDAIDATIDDLSSIGADAPPAGSDVVGDPSTASYSTTPAPTGEPAPAAAPAAAPAEPAPAADTAAAPVEAPSELNETIGVDGNVDYYSPRDVDRDGEVDLAHSRVDGVDTITHYAEDGSITLVEQDVDFNGTYETAAAVRADGTVRIAEDSDDDGEVDLVTYYDPATREPVRQDAIDEARITDSKFDTDGDAQPDIDLVDSDGNGRFDSVALDTDADGIVNETLVDTDGDGAFDLISSDNDNDGTQETYLTSAENGVGSLGDISTYESLIPADDSYHAQAGTDSYEPPTVDEVPADLA</sequence>
<evidence type="ECO:0000313" key="3">
    <source>
        <dbReference type="Proteomes" id="UP001595914"/>
    </source>
</evidence>
<protein>
    <submittedName>
        <fullName evidence="2">Uncharacterized protein</fullName>
    </submittedName>
</protein>
<feature type="region of interest" description="Disordered" evidence="1">
    <location>
        <begin position="312"/>
        <end position="336"/>
    </location>
</feature>
<proteinExistence type="predicted"/>
<name>A0ABV9FV12_9NOCA</name>
<feature type="region of interest" description="Disordered" evidence="1">
    <location>
        <begin position="49"/>
        <end position="72"/>
    </location>
</feature>
<evidence type="ECO:0000256" key="1">
    <source>
        <dbReference type="SAM" id="MobiDB-lite"/>
    </source>
</evidence>
<keyword evidence="3" id="KW-1185">Reference proteome</keyword>
<reference evidence="3" key="1">
    <citation type="journal article" date="2019" name="Int. J. Syst. Evol. Microbiol.">
        <title>The Global Catalogue of Microorganisms (GCM) 10K type strain sequencing project: providing services to taxonomists for standard genome sequencing and annotation.</title>
        <authorList>
            <consortium name="The Broad Institute Genomics Platform"/>
            <consortium name="The Broad Institute Genome Sequencing Center for Infectious Disease"/>
            <person name="Wu L."/>
            <person name="Ma J."/>
        </authorList>
    </citation>
    <scope>NUCLEOTIDE SEQUENCE [LARGE SCALE GENOMIC DNA]</scope>
    <source>
        <strain evidence="3">CCUG 54520</strain>
    </source>
</reference>
<accession>A0ABV9FV12</accession>
<dbReference type="RefSeq" id="WP_378419564.1">
    <property type="nucleotide sequence ID" value="NZ_JBHSFO010000014.1"/>
</dbReference>
<feature type="compositionally biased region" description="Low complexity" evidence="1">
    <location>
        <begin position="51"/>
        <end position="70"/>
    </location>
</feature>
<feature type="compositionally biased region" description="Low complexity" evidence="1">
    <location>
        <begin position="103"/>
        <end position="145"/>
    </location>
</feature>
<gene>
    <name evidence="2" type="ORF">ACFO6S_19170</name>
</gene>
<feature type="region of interest" description="Disordered" evidence="1">
    <location>
        <begin position="85"/>
        <end position="168"/>
    </location>
</feature>
<comment type="caution">
    <text evidence="2">The sequence shown here is derived from an EMBL/GenBank/DDBJ whole genome shotgun (WGS) entry which is preliminary data.</text>
</comment>
<feature type="region of interest" description="Disordered" evidence="1">
    <location>
        <begin position="348"/>
        <end position="372"/>
    </location>
</feature>
<organism evidence="2 3">
    <name type="scientific">Rhodococcus kronopolitis</name>
    <dbReference type="NCBI Taxonomy" id="1460226"/>
    <lineage>
        <taxon>Bacteria</taxon>
        <taxon>Bacillati</taxon>
        <taxon>Actinomycetota</taxon>
        <taxon>Actinomycetes</taxon>
        <taxon>Mycobacteriales</taxon>
        <taxon>Nocardiaceae</taxon>
        <taxon>Rhodococcus</taxon>
    </lineage>
</organism>